<dbReference type="GO" id="GO:0046872">
    <property type="term" value="F:metal ion binding"/>
    <property type="evidence" value="ECO:0007669"/>
    <property type="project" value="UniProtKB-KW"/>
</dbReference>
<dbReference type="GO" id="GO:0005634">
    <property type="term" value="C:nucleus"/>
    <property type="evidence" value="ECO:0007669"/>
    <property type="project" value="UniProtKB-SubCell"/>
</dbReference>
<accession>A0A6P8ZVS8</accession>
<evidence type="ECO:0000256" key="4">
    <source>
        <dbReference type="ARBA" id="ARBA00022722"/>
    </source>
</evidence>
<dbReference type="GO" id="GO:0016787">
    <property type="term" value="F:hydrolase activity"/>
    <property type="evidence" value="ECO:0007669"/>
    <property type="project" value="UniProtKB-KW"/>
</dbReference>
<comment type="subcellular location">
    <subcellularLocation>
        <location evidence="2">Nucleus</location>
    </subcellularLocation>
</comment>
<dbReference type="KEGG" id="tpal:117649930"/>
<feature type="domain" description="DDE Tnp4" evidence="8">
    <location>
        <begin position="273"/>
        <end position="351"/>
    </location>
</feature>
<name>A0A6P8ZVS8_THRPL</name>
<dbReference type="Pfam" id="PF13359">
    <property type="entry name" value="DDE_Tnp_4"/>
    <property type="match status" value="1"/>
</dbReference>
<keyword evidence="5" id="KW-0479">Metal-binding</keyword>
<proteinExistence type="inferred from homology"/>
<dbReference type="GO" id="GO:0004518">
    <property type="term" value="F:nuclease activity"/>
    <property type="evidence" value="ECO:0007669"/>
    <property type="project" value="UniProtKB-KW"/>
</dbReference>
<dbReference type="AlphaFoldDB" id="A0A6P8ZVS8"/>
<organism evidence="10">
    <name type="scientific">Thrips palmi</name>
    <name type="common">Melon thrips</name>
    <dbReference type="NCBI Taxonomy" id="161013"/>
    <lineage>
        <taxon>Eukaryota</taxon>
        <taxon>Metazoa</taxon>
        <taxon>Ecdysozoa</taxon>
        <taxon>Arthropoda</taxon>
        <taxon>Hexapoda</taxon>
        <taxon>Insecta</taxon>
        <taxon>Pterygota</taxon>
        <taxon>Neoptera</taxon>
        <taxon>Paraneoptera</taxon>
        <taxon>Thysanoptera</taxon>
        <taxon>Terebrantia</taxon>
        <taxon>Thripoidea</taxon>
        <taxon>Thripidae</taxon>
        <taxon>Thrips</taxon>
    </lineage>
</organism>
<comment type="cofactor">
    <cofactor evidence="1">
        <name>a divalent metal cation</name>
        <dbReference type="ChEBI" id="CHEBI:60240"/>
    </cofactor>
</comment>
<comment type="similarity">
    <text evidence="3">Belongs to the HARBI1 family.</text>
</comment>
<reference evidence="10" key="1">
    <citation type="submission" date="2025-08" db="UniProtKB">
        <authorList>
            <consortium name="RefSeq"/>
        </authorList>
    </citation>
    <scope>IDENTIFICATION</scope>
    <source>
        <tissue evidence="10">Total insect</tissue>
    </source>
</reference>
<evidence type="ECO:0000256" key="3">
    <source>
        <dbReference type="ARBA" id="ARBA00006958"/>
    </source>
</evidence>
<keyword evidence="9" id="KW-1185">Reference proteome</keyword>
<keyword evidence="6" id="KW-0378">Hydrolase</keyword>
<dbReference type="PANTHER" id="PTHR22930:SF267">
    <property type="entry name" value="NUCLEASE HARBI1-RELATED"/>
    <property type="match status" value="1"/>
</dbReference>
<dbReference type="PANTHER" id="PTHR22930">
    <property type="match status" value="1"/>
</dbReference>
<evidence type="ECO:0000256" key="2">
    <source>
        <dbReference type="ARBA" id="ARBA00004123"/>
    </source>
</evidence>
<evidence type="ECO:0000256" key="6">
    <source>
        <dbReference type="ARBA" id="ARBA00022801"/>
    </source>
</evidence>
<dbReference type="GeneID" id="117649930"/>
<dbReference type="RefSeq" id="XP_034249006.1">
    <property type="nucleotide sequence ID" value="XM_034393115.1"/>
</dbReference>
<gene>
    <name evidence="10" type="primary">LOC117649930</name>
</gene>
<evidence type="ECO:0000256" key="7">
    <source>
        <dbReference type="ARBA" id="ARBA00023242"/>
    </source>
</evidence>
<sequence length="420" mass="47456">MEVVTNNKSIYTTCVEIDAQALFIQQLNRSIFEARVEVCVLGWIRVVIPHSLTVENRHSVASFALSFLSQGSQAKRYPEKFVPVEMDDPHRLDDDAEEDELIAMDPLNPNIYRLSQDLALSLIDVLRPFQILANKMVHIVLQVLSVLSFYASGSYQTPTGKHFDCPIAQPTLSGYITEVTNALNEDAILTHFIRFPSTVQELNHCIERNQNLGGQLPNVVGCTDGTLIKIKSPSLANNKHAFTGRKGVPCINAQIGSSPHTCLCFLLDILSGTVGDTGYAQQPWMLTPFRQTEDNTPESRYNKAHCSDRNVVERTIGLLKERWRCINDERTLHYDYVKVAQFINGAVVLHNLCVLANLTHYAEGAHLLRNVNVNEEEPEEDDDDLDDEDVPEGRRQQRAILIRGQQVRQEIVNELELRRQ</sequence>
<dbReference type="OrthoDB" id="7533242at2759"/>
<dbReference type="InParanoid" id="A0A6P8ZVS8"/>
<dbReference type="InterPro" id="IPR027806">
    <property type="entry name" value="HARBI1_dom"/>
</dbReference>
<evidence type="ECO:0000259" key="8">
    <source>
        <dbReference type="Pfam" id="PF13359"/>
    </source>
</evidence>
<protein>
    <submittedName>
        <fullName evidence="10">Nuclease HARBI1</fullName>
    </submittedName>
</protein>
<keyword evidence="4" id="KW-0540">Nuclease</keyword>
<dbReference type="Proteomes" id="UP000515158">
    <property type="component" value="Unplaced"/>
</dbReference>
<evidence type="ECO:0000256" key="1">
    <source>
        <dbReference type="ARBA" id="ARBA00001968"/>
    </source>
</evidence>
<dbReference type="InterPro" id="IPR045249">
    <property type="entry name" value="HARBI1-like"/>
</dbReference>
<evidence type="ECO:0000256" key="5">
    <source>
        <dbReference type="ARBA" id="ARBA00022723"/>
    </source>
</evidence>
<evidence type="ECO:0000313" key="10">
    <source>
        <dbReference type="RefSeq" id="XP_034249006.1"/>
    </source>
</evidence>
<keyword evidence="7" id="KW-0539">Nucleus</keyword>
<evidence type="ECO:0000313" key="9">
    <source>
        <dbReference type="Proteomes" id="UP000515158"/>
    </source>
</evidence>